<dbReference type="KEGG" id="sflv:IC614_06740"/>
<dbReference type="Gene3D" id="3.30.720.110">
    <property type="match status" value="1"/>
</dbReference>
<evidence type="ECO:0000259" key="1">
    <source>
        <dbReference type="PROSITE" id="PS51819"/>
    </source>
</evidence>
<organism evidence="2 3">
    <name type="scientific">Allosphingosinicella flava</name>
    <dbReference type="NCBI Taxonomy" id="2771430"/>
    <lineage>
        <taxon>Bacteria</taxon>
        <taxon>Pseudomonadati</taxon>
        <taxon>Pseudomonadota</taxon>
        <taxon>Alphaproteobacteria</taxon>
        <taxon>Sphingomonadales</taxon>
        <taxon>Sphingomonadaceae</taxon>
        <taxon>Allosphingosinicella</taxon>
    </lineage>
</organism>
<gene>
    <name evidence="2" type="ORF">IC614_06740</name>
</gene>
<dbReference type="EMBL" id="CP065592">
    <property type="protein sequence ID" value="QPQ54069.1"/>
    <property type="molecule type" value="Genomic_DNA"/>
</dbReference>
<dbReference type="SUPFAM" id="SSF54593">
    <property type="entry name" value="Glyoxalase/Bleomycin resistance protein/Dihydroxybiphenyl dioxygenase"/>
    <property type="match status" value="1"/>
</dbReference>
<name>A0A7T2LL56_9SPHN</name>
<proteinExistence type="predicted"/>
<feature type="domain" description="VOC" evidence="1">
    <location>
        <begin position="9"/>
        <end position="133"/>
    </location>
</feature>
<dbReference type="RefSeq" id="WP_200970602.1">
    <property type="nucleotide sequence ID" value="NZ_CP065592.1"/>
</dbReference>
<reference evidence="2 3" key="1">
    <citation type="submission" date="2020-11" db="EMBL/GenBank/DDBJ databases">
        <title>Genome seq and assembly of Sphingosinicella sp.</title>
        <authorList>
            <person name="Chhetri G."/>
        </authorList>
    </citation>
    <scope>NUCLEOTIDE SEQUENCE [LARGE SCALE GENOMIC DNA]</scope>
    <source>
        <strain evidence="2 3">UDD2</strain>
    </source>
</reference>
<evidence type="ECO:0000313" key="3">
    <source>
        <dbReference type="Proteomes" id="UP000594873"/>
    </source>
</evidence>
<dbReference type="PROSITE" id="PS51819">
    <property type="entry name" value="VOC"/>
    <property type="match status" value="1"/>
</dbReference>
<sequence length="156" mass="17217">MDGSGIPKGYHSVTPYLIIDGAEAAIDFYAEAFGAEEVFRMPMGDKIAHAEVKIGDSHVMLSDEWPDMNLLGPKNRGGATASLMIYLPDVDAAFDRAIRAGASVERPVEDQFWGDRMGTVVDPFGHRWTLSTQVREVSPDEMQAKMKEWEVEVAAQ</sequence>
<dbReference type="PANTHER" id="PTHR34109">
    <property type="entry name" value="BNAUNNG04460D PROTEIN-RELATED"/>
    <property type="match status" value="1"/>
</dbReference>
<accession>A0A7T2LL56</accession>
<dbReference type="Pfam" id="PF00903">
    <property type="entry name" value="Glyoxalase"/>
    <property type="match status" value="1"/>
</dbReference>
<protein>
    <submittedName>
        <fullName evidence="2">VOC family protein</fullName>
    </submittedName>
</protein>
<dbReference type="CDD" id="cd07246">
    <property type="entry name" value="VOC_like"/>
    <property type="match status" value="1"/>
</dbReference>
<evidence type="ECO:0000313" key="2">
    <source>
        <dbReference type="EMBL" id="QPQ54069.1"/>
    </source>
</evidence>
<dbReference type="Gene3D" id="3.30.720.120">
    <property type="match status" value="1"/>
</dbReference>
<dbReference type="AlphaFoldDB" id="A0A7T2LL56"/>
<dbReference type="InterPro" id="IPR037523">
    <property type="entry name" value="VOC_core"/>
</dbReference>
<dbReference type="PANTHER" id="PTHR34109:SF1">
    <property type="entry name" value="VOC DOMAIN-CONTAINING PROTEIN"/>
    <property type="match status" value="1"/>
</dbReference>
<dbReference type="InterPro" id="IPR004360">
    <property type="entry name" value="Glyas_Fos-R_dOase_dom"/>
</dbReference>
<keyword evidence="3" id="KW-1185">Reference proteome</keyword>
<dbReference type="Proteomes" id="UP000594873">
    <property type="component" value="Chromosome"/>
</dbReference>
<dbReference type="InterPro" id="IPR029068">
    <property type="entry name" value="Glyas_Bleomycin-R_OHBP_Dase"/>
</dbReference>